<keyword evidence="7" id="KW-0472">Membrane</keyword>
<evidence type="ECO:0000256" key="5">
    <source>
        <dbReference type="ARBA" id="ARBA00022737"/>
    </source>
</evidence>
<dbReference type="Gene3D" id="1.10.510.10">
    <property type="entry name" value="Transferase(Phosphotransferase) domain 1"/>
    <property type="match status" value="1"/>
</dbReference>
<dbReference type="InterPro" id="IPR011009">
    <property type="entry name" value="Kinase-like_dom_sf"/>
</dbReference>
<keyword evidence="13" id="KW-1185">Reference proteome</keyword>
<evidence type="ECO:0000256" key="4">
    <source>
        <dbReference type="ARBA" id="ARBA00022729"/>
    </source>
</evidence>
<evidence type="ECO:0000256" key="10">
    <source>
        <dbReference type="SAM" id="SignalP"/>
    </source>
</evidence>
<keyword evidence="8" id="KW-0067">ATP-binding</keyword>
<dbReference type="EMBL" id="BPVZ01000021">
    <property type="protein sequence ID" value="GKV04385.1"/>
    <property type="molecule type" value="Genomic_DNA"/>
</dbReference>
<evidence type="ECO:0000256" key="9">
    <source>
        <dbReference type="SAM" id="MobiDB-lite"/>
    </source>
</evidence>
<comment type="subcellular location">
    <subcellularLocation>
        <location evidence="1">Membrane</location>
        <topology evidence="1">Single-pass type I membrane protein</topology>
    </subcellularLocation>
</comment>
<evidence type="ECO:0000259" key="11">
    <source>
        <dbReference type="PROSITE" id="PS50011"/>
    </source>
</evidence>
<dbReference type="PANTHER" id="PTHR48006">
    <property type="entry name" value="LEUCINE-RICH REPEAT-CONTAINING PROTEIN DDB_G0281931-RELATED"/>
    <property type="match status" value="1"/>
</dbReference>
<evidence type="ECO:0000256" key="6">
    <source>
        <dbReference type="ARBA" id="ARBA00022989"/>
    </source>
</evidence>
<evidence type="ECO:0000256" key="2">
    <source>
        <dbReference type="ARBA" id="ARBA00022614"/>
    </source>
</evidence>
<feature type="chain" id="PRO_5043797847" description="Protein kinase domain-containing protein" evidence="10">
    <location>
        <begin position="21"/>
        <end position="610"/>
    </location>
</feature>
<evidence type="ECO:0000256" key="8">
    <source>
        <dbReference type="PROSITE-ProRule" id="PRU10141"/>
    </source>
</evidence>
<feature type="binding site" evidence="8">
    <location>
        <position position="336"/>
    </location>
    <ligand>
        <name>ATP</name>
        <dbReference type="ChEBI" id="CHEBI:30616"/>
    </ligand>
</feature>
<proteinExistence type="predicted"/>
<reference evidence="12 13" key="1">
    <citation type="journal article" date="2021" name="Commun. Biol.">
        <title>The genome of Shorea leprosula (Dipterocarpaceae) highlights the ecological relevance of drought in aseasonal tropical rainforests.</title>
        <authorList>
            <person name="Ng K.K.S."/>
            <person name="Kobayashi M.J."/>
            <person name="Fawcett J.A."/>
            <person name="Hatakeyama M."/>
            <person name="Paape T."/>
            <person name="Ng C.H."/>
            <person name="Ang C.C."/>
            <person name="Tnah L.H."/>
            <person name="Lee C.T."/>
            <person name="Nishiyama T."/>
            <person name="Sese J."/>
            <person name="O'Brien M.J."/>
            <person name="Copetti D."/>
            <person name="Mohd Noor M.I."/>
            <person name="Ong R.C."/>
            <person name="Putra M."/>
            <person name="Sireger I.Z."/>
            <person name="Indrioko S."/>
            <person name="Kosugi Y."/>
            <person name="Izuno A."/>
            <person name="Isagi Y."/>
            <person name="Lee S.L."/>
            <person name="Shimizu K.K."/>
        </authorList>
    </citation>
    <scope>NUCLEOTIDE SEQUENCE [LARGE SCALE GENOMIC DNA]</scope>
    <source>
        <strain evidence="12">214</strain>
    </source>
</reference>
<evidence type="ECO:0000313" key="13">
    <source>
        <dbReference type="Proteomes" id="UP001054252"/>
    </source>
</evidence>
<sequence>MAFLHALIWSLVSTASVGYASDIDCLKSVEDSLHDPHNSFKSSWNFNNKTEGFICGFRGVECWNVSTNQVLNIRLAHMGLEGQFPQGIRKCSSLTGLDLSGNKLSGPIPSDISNILPYVTSLDLSSNRFSGEIPKSIANCSFLNTLLLDNNQLTGHIPPQIGLLIRITTFSVANNLLYGPVPSFAGTNFSSDSFANNSGLCGSPLEPCNSSSDSFKSGFVVGYAVFSVSFVTIFISYCVPWWTQGKKRSEASLMQILLNQLLQRDSKRKEAQQMKKVPEIPHMDFLSEETKKASLLSYSEIKEATDNFNKENVIGFGRMGTTYKAVLPNGSLLAVKRLYDTPAFDEHFITELKTLGSLRHDNLVPLLGFCIQSKERLLVYKYMTKGSLYDWLLPEEGEARIMEWPLSVKIAIGVARGLVWLHDRCNSRIVHLDISSKCILLNENFEPKLSNFGEAILLKPNDTDSTESSPFANCEYWQSNFFKEDVYCFGIFLLELITGEDPKRMTTSSNSGNETPVLNEWVTVDFFCSFVNKSMMGQGFDQEIFQFLTVALDCVQPYPDPRPTMLQVYKTLGAVGKKHGLTIDSEILEHTRKTSAPRGDECNEDEITEV</sequence>
<evidence type="ECO:0000256" key="7">
    <source>
        <dbReference type="ARBA" id="ARBA00023136"/>
    </source>
</evidence>
<dbReference type="Pfam" id="PF07714">
    <property type="entry name" value="PK_Tyr_Ser-Thr"/>
    <property type="match status" value="1"/>
</dbReference>
<dbReference type="GO" id="GO:0016020">
    <property type="term" value="C:membrane"/>
    <property type="evidence" value="ECO:0007669"/>
    <property type="project" value="UniProtKB-SubCell"/>
</dbReference>
<dbReference type="InterPro" id="IPR001611">
    <property type="entry name" value="Leu-rich_rpt"/>
</dbReference>
<dbReference type="SUPFAM" id="SSF56112">
    <property type="entry name" value="Protein kinase-like (PK-like)"/>
    <property type="match status" value="1"/>
</dbReference>
<dbReference type="InterPro" id="IPR032675">
    <property type="entry name" value="LRR_dom_sf"/>
</dbReference>
<organism evidence="12 13">
    <name type="scientific">Rubroshorea leprosula</name>
    <dbReference type="NCBI Taxonomy" id="152421"/>
    <lineage>
        <taxon>Eukaryota</taxon>
        <taxon>Viridiplantae</taxon>
        <taxon>Streptophyta</taxon>
        <taxon>Embryophyta</taxon>
        <taxon>Tracheophyta</taxon>
        <taxon>Spermatophyta</taxon>
        <taxon>Magnoliopsida</taxon>
        <taxon>eudicotyledons</taxon>
        <taxon>Gunneridae</taxon>
        <taxon>Pentapetalae</taxon>
        <taxon>rosids</taxon>
        <taxon>malvids</taxon>
        <taxon>Malvales</taxon>
        <taxon>Dipterocarpaceae</taxon>
        <taxon>Rubroshorea</taxon>
    </lineage>
</organism>
<protein>
    <recommendedName>
        <fullName evidence="11">Protein kinase domain-containing protein</fullName>
    </recommendedName>
</protein>
<dbReference type="Pfam" id="PF08263">
    <property type="entry name" value="LRRNT_2"/>
    <property type="match status" value="1"/>
</dbReference>
<dbReference type="InterPro" id="IPR013210">
    <property type="entry name" value="LRR_N_plant-typ"/>
</dbReference>
<dbReference type="InterPro" id="IPR017441">
    <property type="entry name" value="Protein_kinase_ATP_BS"/>
</dbReference>
<dbReference type="InterPro" id="IPR000719">
    <property type="entry name" value="Prot_kinase_dom"/>
</dbReference>
<accession>A0AAV5J0H0</accession>
<dbReference type="PROSITE" id="PS50011">
    <property type="entry name" value="PROTEIN_KINASE_DOM"/>
    <property type="match status" value="1"/>
</dbReference>
<feature type="signal peptide" evidence="10">
    <location>
        <begin position="1"/>
        <end position="20"/>
    </location>
</feature>
<evidence type="ECO:0000256" key="3">
    <source>
        <dbReference type="ARBA" id="ARBA00022692"/>
    </source>
</evidence>
<evidence type="ECO:0000256" key="1">
    <source>
        <dbReference type="ARBA" id="ARBA00004479"/>
    </source>
</evidence>
<dbReference type="Pfam" id="PF00560">
    <property type="entry name" value="LRR_1"/>
    <property type="match status" value="3"/>
</dbReference>
<keyword evidence="4 10" id="KW-0732">Signal</keyword>
<dbReference type="Gene3D" id="3.80.10.10">
    <property type="entry name" value="Ribonuclease Inhibitor"/>
    <property type="match status" value="1"/>
</dbReference>
<keyword evidence="5" id="KW-0677">Repeat</keyword>
<feature type="region of interest" description="Disordered" evidence="9">
    <location>
        <begin position="589"/>
        <end position="610"/>
    </location>
</feature>
<dbReference type="GO" id="GO:0004672">
    <property type="term" value="F:protein kinase activity"/>
    <property type="evidence" value="ECO:0007669"/>
    <property type="project" value="InterPro"/>
</dbReference>
<dbReference type="Gene3D" id="3.30.200.20">
    <property type="entry name" value="Phosphorylase Kinase, domain 1"/>
    <property type="match status" value="1"/>
</dbReference>
<feature type="domain" description="Protein kinase" evidence="11">
    <location>
        <begin position="308"/>
        <end position="582"/>
    </location>
</feature>
<dbReference type="InterPro" id="IPR051824">
    <property type="entry name" value="LRR_Rcpt-Like_S/T_Kinase"/>
</dbReference>
<dbReference type="Proteomes" id="UP001054252">
    <property type="component" value="Unassembled WGS sequence"/>
</dbReference>
<dbReference type="GO" id="GO:0005524">
    <property type="term" value="F:ATP binding"/>
    <property type="evidence" value="ECO:0007669"/>
    <property type="project" value="UniProtKB-UniRule"/>
</dbReference>
<dbReference type="PROSITE" id="PS00107">
    <property type="entry name" value="PROTEIN_KINASE_ATP"/>
    <property type="match status" value="1"/>
</dbReference>
<gene>
    <name evidence="12" type="ORF">SLEP1_g16544</name>
</gene>
<dbReference type="FunFam" id="3.80.10.10:FF:000400">
    <property type="entry name" value="Nuclear pore complex protein NUP107"/>
    <property type="match status" value="1"/>
</dbReference>
<dbReference type="InterPro" id="IPR001245">
    <property type="entry name" value="Ser-Thr/Tyr_kinase_cat_dom"/>
</dbReference>
<name>A0AAV5J0H0_9ROSI</name>
<keyword evidence="8" id="KW-0547">Nucleotide-binding</keyword>
<dbReference type="SUPFAM" id="SSF52058">
    <property type="entry name" value="L domain-like"/>
    <property type="match status" value="1"/>
</dbReference>
<keyword evidence="2" id="KW-0433">Leucine-rich repeat</keyword>
<keyword evidence="3" id="KW-0812">Transmembrane</keyword>
<keyword evidence="6" id="KW-1133">Transmembrane helix</keyword>
<evidence type="ECO:0000313" key="12">
    <source>
        <dbReference type="EMBL" id="GKV04385.1"/>
    </source>
</evidence>
<dbReference type="AlphaFoldDB" id="A0AAV5J0H0"/>
<dbReference type="PANTHER" id="PTHR48006:SF88">
    <property type="entry name" value="LRR RECEPTOR-LIKE KINASE FAMILY PROTEIN"/>
    <property type="match status" value="1"/>
</dbReference>
<comment type="caution">
    <text evidence="12">The sequence shown here is derived from an EMBL/GenBank/DDBJ whole genome shotgun (WGS) entry which is preliminary data.</text>
</comment>